<sequence length="203" mass="23801">MFELFKNLPTLENERIKLIPMQMEHAQSLFEINDPSHWKYMLSVVESEQEMKEIVSAAIKQREQQSALPFVVLLKETKQIVGTTKMSYIDFKQKSCEIGSTWYGTDFQRSFVNTDCKLLLLTYCFEELQMIRVQLKTDERNLRSQKAIERLSAVKEGILRNERILSDGYIRNAVVYSITNQEWPKVKKGLIDKRNSYSTSKTQ</sequence>
<evidence type="ECO:0000259" key="1">
    <source>
        <dbReference type="Pfam" id="PF13302"/>
    </source>
</evidence>
<dbReference type="SUPFAM" id="SSF55729">
    <property type="entry name" value="Acyl-CoA N-acyltransferases (Nat)"/>
    <property type="match status" value="1"/>
</dbReference>
<dbReference type="Pfam" id="PF13302">
    <property type="entry name" value="Acetyltransf_3"/>
    <property type="match status" value="1"/>
</dbReference>
<dbReference type="STRING" id="46224.B4102_0190"/>
<dbReference type="PANTHER" id="PTHR43610:SF1">
    <property type="entry name" value="N-ACETYLTRANSFERASE DOMAIN-CONTAINING PROTEIN"/>
    <property type="match status" value="1"/>
</dbReference>
<dbReference type="PANTHER" id="PTHR43610">
    <property type="entry name" value="BLL6696 PROTEIN"/>
    <property type="match status" value="1"/>
</dbReference>
<organism evidence="2 3">
    <name type="scientific">Heyndrickxia sporothermodurans</name>
    <dbReference type="NCBI Taxonomy" id="46224"/>
    <lineage>
        <taxon>Bacteria</taxon>
        <taxon>Bacillati</taxon>
        <taxon>Bacillota</taxon>
        <taxon>Bacilli</taxon>
        <taxon>Bacillales</taxon>
        <taxon>Bacillaceae</taxon>
        <taxon>Heyndrickxia</taxon>
    </lineage>
</organism>
<proteinExistence type="predicted"/>
<dbReference type="RefSeq" id="WP_084347345.1">
    <property type="nucleotide sequence ID" value="NZ_LQYN01000005.1"/>
</dbReference>
<dbReference type="Proteomes" id="UP000075666">
    <property type="component" value="Unassembled WGS sequence"/>
</dbReference>
<dbReference type="Gene3D" id="3.40.630.30">
    <property type="match status" value="1"/>
</dbReference>
<dbReference type="PATRIC" id="fig|46224.3.peg.3443"/>
<dbReference type="AlphaFoldDB" id="A0A150LHN0"/>
<accession>A0A150LHN0</accession>
<dbReference type="OrthoDB" id="9795199at2"/>
<dbReference type="EMBL" id="LQYN01000005">
    <property type="protein sequence ID" value="KYD11519.1"/>
    <property type="molecule type" value="Genomic_DNA"/>
</dbReference>
<dbReference type="InterPro" id="IPR000182">
    <property type="entry name" value="GNAT_dom"/>
</dbReference>
<name>A0A150LHN0_9BACI</name>
<evidence type="ECO:0000313" key="2">
    <source>
        <dbReference type="EMBL" id="KYD11519.1"/>
    </source>
</evidence>
<dbReference type="InterPro" id="IPR016181">
    <property type="entry name" value="Acyl_CoA_acyltransferase"/>
</dbReference>
<dbReference type="GO" id="GO:0016747">
    <property type="term" value="F:acyltransferase activity, transferring groups other than amino-acyl groups"/>
    <property type="evidence" value="ECO:0007669"/>
    <property type="project" value="InterPro"/>
</dbReference>
<reference evidence="2 3" key="1">
    <citation type="submission" date="2016-01" db="EMBL/GenBank/DDBJ databases">
        <title>Genome Sequences of Twelve Sporeforming Bacillus Species Isolated from Foods.</title>
        <authorList>
            <person name="Berendsen E.M."/>
            <person name="Wells-Bennik M.H."/>
            <person name="Krawcyk A.O."/>
            <person name="De Jong A."/>
            <person name="Holsappel S."/>
            <person name="Eijlander R.T."/>
            <person name="Kuipers O.P."/>
        </authorList>
    </citation>
    <scope>NUCLEOTIDE SEQUENCE [LARGE SCALE GENOMIC DNA]</scope>
    <source>
        <strain evidence="2 3">B4102</strain>
    </source>
</reference>
<gene>
    <name evidence="2" type="ORF">B4102_0190</name>
</gene>
<keyword evidence="3" id="KW-1185">Reference proteome</keyword>
<protein>
    <recommendedName>
        <fullName evidence="1">N-acetyltransferase domain-containing protein</fullName>
    </recommendedName>
</protein>
<feature type="domain" description="N-acetyltransferase" evidence="1">
    <location>
        <begin position="15"/>
        <end position="151"/>
    </location>
</feature>
<evidence type="ECO:0000313" key="3">
    <source>
        <dbReference type="Proteomes" id="UP000075666"/>
    </source>
</evidence>
<comment type="caution">
    <text evidence="2">The sequence shown here is derived from an EMBL/GenBank/DDBJ whole genome shotgun (WGS) entry which is preliminary data.</text>
</comment>